<dbReference type="SMART" id="SM00478">
    <property type="entry name" value="ENDO3c"/>
    <property type="match status" value="1"/>
</dbReference>
<feature type="domain" description="HhH-GPD" evidence="15">
    <location>
        <begin position="38"/>
        <end position="190"/>
    </location>
</feature>
<evidence type="ECO:0000256" key="14">
    <source>
        <dbReference type="RuleBase" id="RU365096"/>
    </source>
</evidence>
<dbReference type="Pfam" id="PF00730">
    <property type="entry name" value="HhH-GPD"/>
    <property type="match status" value="1"/>
</dbReference>
<evidence type="ECO:0000256" key="12">
    <source>
        <dbReference type="ARBA" id="ARBA00023204"/>
    </source>
</evidence>
<sequence length="349" mass="41275">MTNKDFTDKLIGWYKINSRDLPWRNTRDPYPVWLSEVILQQTRVEQGMPYFYKFIDAYPTIQDLANSTEEEVLRLWQGLGYYSRGRNLLKGAKQIVFDRNGVWPDNYKELQEIKGVGKYIAAAIASFCFNEYVPVIDGNVYRFLYRYLGIEEPINTTKSFRIFFDLAKEFQKHANDPAMFNQALMEFGSLHCKPRNPLCDTCPFESVCYARLNNMQYDFPVKNKKKKSVVRNFHYFVIVENNRYLFTKRGKNDIWEGLFEFPLVEADDLTSKELDEIPFLSEGQEIKKMFNVKHILSHQTIFATFYEVINTNSSLKEEISVYRGEWLSPEEIEKKPKPILIDKFLNEYL</sequence>
<dbReference type="InterPro" id="IPR003651">
    <property type="entry name" value="Endonuclease3_FeS-loop_motif"/>
</dbReference>
<dbReference type="NCBIfam" id="TIGR01084">
    <property type="entry name" value="mutY"/>
    <property type="match status" value="1"/>
</dbReference>
<keyword evidence="6" id="KW-0004">4Fe-4S</keyword>
<evidence type="ECO:0000256" key="1">
    <source>
        <dbReference type="ARBA" id="ARBA00000843"/>
    </source>
</evidence>
<dbReference type="PANTHER" id="PTHR42944">
    <property type="entry name" value="ADENINE DNA GLYCOSYLASE"/>
    <property type="match status" value="1"/>
</dbReference>
<protein>
    <recommendedName>
        <fullName evidence="5 14">Adenine DNA glycosylase</fullName>
        <ecNumber evidence="4 14">3.2.2.31</ecNumber>
    </recommendedName>
</protein>
<dbReference type="InterPro" id="IPR003265">
    <property type="entry name" value="HhH-GPD_domain"/>
</dbReference>
<gene>
    <name evidence="16" type="primary">mutY</name>
    <name evidence="16" type="ORF">DCC35_02560</name>
</gene>
<dbReference type="AlphaFoldDB" id="A0A4D7JEZ5"/>
<dbReference type="OrthoDB" id="9802365at2"/>
<dbReference type="GO" id="GO:0032357">
    <property type="term" value="F:oxidized purine DNA binding"/>
    <property type="evidence" value="ECO:0007669"/>
    <property type="project" value="TreeGrafter"/>
</dbReference>
<keyword evidence="9" id="KW-0378">Hydrolase</keyword>
<dbReference type="InterPro" id="IPR005760">
    <property type="entry name" value="A/G_AdeGlyc_MutY"/>
</dbReference>
<evidence type="ECO:0000256" key="5">
    <source>
        <dbReference type="ARBA" id="ARBA00022023"/>
    </source>
</evidence>
<evidence type="ECO:0000256" key="3">
    <source>
        <dbReference type="ARBA" id="ARBA00008343"/>
    </source>
</evidence>
<dbReference type="EC" id="3.2.2.31" evidence="4 14"/>
<evidence type="ECO:0000256" key="8">
    <source>
        <dbReference type="ARBA" id="ARBA00022763"/>
    </source>
</evidence>
<dbReference type="GO" id="GO:0035485">
    <property type="term" value="F:adenine/guanine mispair binding"/>
    <property type="evidence" value="ECO:0007669"/>
    <property type="project" value="TreeGrafter"/>
</dbReference>
<evidence type="ECO:0000256" key="4">
    <source>
        <dbReference type="ARBA" id="ARBA00012045"/>
    </source>
</evidence>
<dbReference type="GO" id="GO:0051539">
    <property type="term" value="F:4 iron, 4 sulfur cluster binding"/>
    <property type="evidence" value="ECO:0007669"/>
    <property type="project" value="UniProtKB-UniRule"/>
</dbReference>
<evidence type="ECO:0000256" key="13">
    <source>
        <dbReference type="ARBA" id="ARBA00023295"/>
    </source>
</evidence>
<dbReference type="Gene3D" id="3.90.79.10">
    <property type="entry name" value="Nucleoside Triphosphate Pyrophosphohydrolase"/>
    <property type="match status" value="1"/>
</dbReference>
<dbReference type="SUPFAM" id="SSF55811">
    <property type="entry name" value="Nudix"/>
    <property type="match status" value="1"/>
</dbReference>
<dbReference type="RefSeq" id="WP_137089311.1">
    <property type="nucleotide sequence ID" value="NZ_CP028923.1"/>
</dbReference>
<dbReference type="FunFam" id="1.10.340.30:FF:000002">
    <property type="entry name" value="Adenine DNA glycosylase"/>
    <property type="match status" value="1"/>
</dbReference>
<dbReference type="Gene3D" id="1.10.1670.10">
    <property type="entry name" value="Helix-hairpin-Helix base-excision DNA repair enzymes (C-terminal)"/>
    <property type="match status" value="1"/>
</dbReference>
<evidence type="ECO:0000256" key="7">
    <source>
        <dbReference type="ARBA" id="ARBA00022723"/>
    </source>
</evidence>
<dbReference type="CDD" id="cd03431">
    <property type="entry name" value="NUDIX_DNA_Glycosylase_C-MutY"/>
    <property type="match status" value="1"/>
</dbReference>
<dbReference type="CDD" id="cd00056">
    <property type="entry name" value="ENDO3c"/>
    <property type="match status" value="1"/>
</dbReference>
<keyword evidence="11" id="KW-0411">Iron-sulfur</keyword>
<dbReference type="GO" id="GO:0046872">
    <property type="term" value="F:metal ion binding"/>
    <property type="evidence" value="ECO:0007669"/>
    <property type="project" value="UniProtKB-UniRule"/>
</dbReference>
<dbReference type="GO" id="GO:0006284">
    <property type="term" value="P:base-excision repair"/>
    <property type="evidence" value="ECO:0007669"/>
    <property type="project" value="UniProtKB-UniRule"/>
</dbReference>
<evidence type="ECO:0000256" key="11">
    <source>
        <dbReference type="ARBA" id="ARBA00023014"/>
    </source>
</evidence>
<comment type="cofactor">
    <cofactor evidence="14">
        <name>[4Fe-4S] cluster</name>
        <dbReference type="ChEBI" id="CHEBI:49883"/>
    </cofactor>
    <text evidence="14">Binds 1 [4Fe-4S] cluster.</text>
</comment>
<dbReference type="InterPro" id="IPR029119">
    <property type="entry name" value="MutY_C"/>
</dbReference>
<evidence type="ECO:0000259" key="15">
    <source>
        <dbReference type="SMART" id="SM00478"/>
    </source>
</evidence>
<keyword evidence="13 14" id="KW-0326">Glycosidase</keyword>
<dbReference type="InterPro" id="IPR011257">
    <property type="entry name" value="DNA_glycosylase"/>
</dbReference>
<dbReference type="Proteomes" id="UP000298616">
    <property type="component" value="Chromosome"/>
</dbReference>
<dbReference type="InterPro" id="IPR015797">
    <property type="entry name" value="NUDIX_hydrolase-like_dom_sf"/>
</dbReference>
<dbReference type="Gene3D" id="1.10.340.30">
    <property type="entry name" value="Hypothetical protein, domain 2"/>
    <property type="match status" value="1"/>
</dbReference>
<dbReference type="GO" id="GO:0034039">
    <property type="term" value="F:8-oxo-7,8-dihydroguanine DNA N-glycosylase activity"/>
    <property type="evidence" value="ECO:0007669"/>
    <property type="project" value="TreeGrafter"/>
</dbReference>
<dbReference type="InterPro" id="IPR044298">
    <property type="entry name" value="MIG/MutY"/>
</dbReference>
<dbReference type="GO" id="GO:0000701">
    <property type="term" value="F:purine-specific mismatch base pair DNA N-glycosylase activity"/>
    <property type="evidence" value="ECO:0007669"/>
    <property type="project" value="UniProtKB-EC"/>
</dbReference>
<comment type="function">
    <text evidence="2">Adenine glycosylase active on G-A mispairs. MutY also corrects error-prone DNA synthesis past GO lesions which are due to the oxidatively damaged form of guanine: 7,8-dihydro-8-oxoguanine (8-oxo-dGTP).</text>
</comment>
<evidence type="ECO:0000256" key="2">
    <source>
        <dbReference type="ARBA" id="ARBA00002933"/>
    </source>
</evidence>
<evidence type="ECO:0000256" key="6">
    <source>
        <dbReference type="ARBA" id="ARBA00022485"/>
    </source>
</evidence>
<evidence type="ECO:0000256" key="9">
    <source>
        <dbReference type="ARBA" id="ARBA00022801"/>
    </source>
</evidence>
<dbReference type="KEGG" id="fpf:DCC35_02560"/>
<dbReference type="InterPro" id="IPR004035">
    <property type="entry name" value="Endouclease-III_FeS-bd_BS"/>
</dbReference>
<dbReference type="SMART" id="SM00525">
    <property type="entry name" value="FES"/>
    <property type="match status" value="1"/>
</dbReference>
<evidence type="ECO:0000313" key="16">
    <source>
        <dbReference type="EMBL" id="QCK13713.1"/>
    </source>
</evidence>
<name>A0A4D7JEZ5_9BACT</name>
<dbReference type="PANTHER" id="PTHR42944:SF1">
    <property type="entry name" value="ADENINE DNA GLYCOSYLASE"/>
    <property type="match status" value="1"/>
</dbReference>
<dbReference type="InterPro" id="IPR023170">
    <property type="entry name" value="HhH_base_excis_C"/>
</dbReference>
<evidence type="ECO:0000313" key="17">
    <source>
        <dbReference type="Proteomes" id="UP000298616"/>
    </source>
</evidence>
<keyword evidence="8 14" id="KW-0227">DNA damage</keyword>
<keyword evidence="17" id="KW-1185">Reference proteome</keyword>
<comment type="similarity">
    <text evidence="3 14">Belongs to the Nth/MutY family.</text>
</comment>
<keyword evidence="12" id="KW-0234">DNA repair</keyword>
<dbReference type="GO" id="GO:0006298">
    <property type="term" value="P:mismatch repair"/>
    <property type="evidence" value="ECO:0007669"/>
    <property type="project" value="TreeGrafter"/>
</dbReference>
<accession>A0A4D7JEZ5</accession>
<dbReference type="Pfam" id="PF14815">
    <property type="entry name" value="NUDIX_4"/>
    <property type="match status" value="1"/>
</dbReference>
<keyword evidence="10 14" id="KW-0408">Iron</keyword>
<dbReference type="SUPFAM" id="SSF48150">
    <property type="entry name" value="DNA-glycosylase"/>
    <property type="match status" value="1"/>
</dbReference>
<comment type="catalytic activity">
    <reaction evidence="1 14">
        <text>Hydrolyzes free adenine bases from 7,8-dihydro-8-oxoguanine:adenine mismatched double-stranded DNA, leaving an apurinic site.</text>
        <dbReference type="EC" id="3.2.2.31"/>
    </reaction>
</comment>
<evidence type="ECO:0000256" key="10">
    <source>
        <dbReference type="ARBA" id="ARBA00023004"/>
    </source>
</evidence>
<reference evidence="16 17" key="1">
    <citation type="submission" date="2018-04" db="EMBL/GenBank/DDBJ databases">
        <title>Complete genome uncultured novel isolate.</title>
        <authorList>
            <person name="Merlino G."/>
        </authorList>
    </citation>
    <scope>NUCLEOTIDE SEQUENCE [LARGE SCALE GENOMIC DNA]</scope>
    <source>
        <strain evidence="17">R1DC9</strain>
    </source>
</reference>
<organism evidence="16 17">
    <name type="scientific">Mangrovivirga cuniculi</name>
    <dbReference type="NCBI Taxonomy" id="2715131"/>
    <lineage>
        <taxon>Bacteria</taxon>
        <taxon>Pseudomonadati</taxon>
        <taxon>Bacteroidota</taxon>
        <taxon>Cytophagia</taxon>
        <taxon>Cytophagales</taxon>
        <taxon>Mangrovivirgaceae</taxon>
        <taxon>Mangrovivirga</taxon>
    </lineage>
</organism>
<keyword evidence="7" id="KW-0479">Metal-binding</keyword>
<dbReference type="EMBL" id="CP028923">
    <property type="protein sequence ID" value="QCK13713.1"/>
    <property type="molecule type" value="Genomic_DNA"/>
</dbReference>
<dbReference type="PROSITE" id="PS00764">
    <property type="entry name" value="ENDONUCLEASE_III_1"/>
    <property type="match status" value="1"/>
</dbReference>
<proteinExistence type="inferred from homology"/>